<dbReference type="GO" id="GO:0016491">
    <property type="term" value="F:oxidoreductase activity"/>
    <property type="evidence" value="ECO:0007669"/>
    <property type="project" value="UniProtKB-KW"/>
</dbReference>
<proteinExistence type="inferred from homology"/>
<dbReference type="PANTHER" id="PTHR43673:SF10">
    <property type="entry name" value="NADH DEHYDROGENASE_NAD(P)H NITROREDUCTASE XCC3605-RELATED"/>
    <property type="match status" value="1"/>
</dbReference>
<evidence type="ECO:0000313" key="5">
    <source>
        <dbReference type="Proteomes" id="UP000555411"/>
    </source>
</evidence>
<feature type="domain" description="Nitroreductase" evidence="3">
    <location>
        <begin position="21"/>
        <end position="164"/>
    </location>
</feature>
<dbReference type="InterPro" id="IPR000415">
    <property type="entry name" value="Nitroreductase-like"/>
</dbReference>
<dbReference type="SUPFAM" id="SSF55469">
    <property type="entry name" value="FMN-dependent nitroreductase-like"/>
    <property type="match status" value="1"/>
</dbReference>
<evidence type="ECO:0000256" key="2">
    <source>
        <dbReference type="ARBA" id="ARBA00023002"/>
    </source>
</evidence>
<dbReference type="Gene3D" id="3.40.109.10">
    <property type="entry name" value="NADH Oxidase"/>
    <property type="match status" value="1"/>
</dbReference>
<protein>
    <submittedName>
        <fullName evidence="4">Nitroreductase family protein</fullName>
    </submittedName>
</protein>
<organism evidence="4 5">
    <name type="scientific">Paragemmobacter straminiformis</name>
    <dbReference type="NCBI Taxonomy" id="2045119"/>
    <lineage>
        <taxon>Bacteria</taxon>
        <taxon>Pseudomonadati</taxon>
        <taxon>Pseudomonadota</taxon>
        <taxon>Alphaproteobacteria</taxon>
        <taxon>Rhodobacterales</taxon>
        <taxon>Paracoccaceae</taxon>
        <taxon>Paragemmobacter</taxon>
    </lineage>
</organism>
<dbReference type="Proteomes" id="UP000555411">
    <property type="component" value="Unassembled WGS sequence"/>
</dbReference>
<comment type="similarity">
    <text evidence="1">Belongs to the nitroreductase family.</text>
</comment>
<dbReference type="RefSeq" id="WP_185797076.1">
    <property type="nucleotide sequence ID" value="NZ_JACLQD010000002.1"/>
</dbReference>
<dbReference type="PANTHER" id="PTHR43673">
    <property type="entry name" value="NAD(P)H NITROREDUCTASE YDGI-RELATED"/>
    <property type="match status" value="1"/>
</dbReference>
<reference evidence="4 5" key="1">
    <citation type="journal article" date="2017" name="Int. J. Syst. Evol. Microbiol.">
        <title>Gemmobacter straminiformis sp. nov., isolated from an artificial fountain.</title>
        <authorList>
            <person name="Kang J.Y."/>
            <person name="Kim M.J."/>
            <person name="Chun J."/>
            <person name="Son K.P."/>
            <person name="Jahng K.Y."/>
        </authorList>
    </citation>
    <scope>NUCLEOTIDE SEQUENCE [LARGE SCALE GENOMIC DNA]</scope>
    <source>
        <strain evidence="4 5">CAM-8</strain>
    </source>
</reference>
<dbReference type="InterPro" id="IPR029479">
    <property type="entry name" value="Nitroreductase"/>
</dbReference>
<sequence length="198" mass="20947">MNAPVKDIRVAEQPVDAQFLGRWSPRAFTDATLGEGEVQSLLEAARWAPSASNLQPWRFVWALRGDAAFARIADGLVPFNKAWAEKAAALIVVASKATVLKEEAEVANSFHAFDTGTAWGYLALQAHLQGLVAHAMGGFDHAKTAEAVALPANHVLHAVVAVGHRGDAASLPEGLRAREVPSPRLALAEISARGSFGA</sequence>
<dbReference type="AlphaFoldDB" id="A0A842I764"/>
<dbReference type="CDD" id="cd02138">
    <property type="entry name" value="TdsD-like"/>
    <property type="match status" value="1"/>
</dbReference>
<keyword evidence="2" id="KW-0560">Oxidoreductase</keyword>
<comment type="caution">
    <text evidence="4">The sequence shown here is derived from an EMBL/GenBank/DDBJ whole genome shotgun (WGS) entry which is preliminary data.</text>
</comment>
<evidence type="ECO:0000259" key="3">
    <source>
        <dbReference type="Pfam" id="PF00881"/>
    </source>
</evidence>
<accession>A0A842I764</accession>
<evidence type="ECO:0000313" key="4">
    <source>
        <dbReference type="EMBL" id="MBC2835479.1"/>
    </source>
</evidence>
<evidence type="ECO:0000256" key="1">
    <source>
        <dbReference type="ARBA" id="ARBA00007118"/>
    </source>
</evidence>
<keyword evidence="5" id="KW-1185">Reference proteome</keyword>
<gene>
    <name evidence="4" type="ORF">H7F16_08165</name>
</gene>
<name>A0A842I764_9RHOB</name>
<dbReference type="EMBL" id="JACLQD010000002">
    <property type="protein sequence ID" value="MBC2835479.1"/>
    <property type="molecule type" value="Genomic_DNA"/>
</dbReference>
<dbReference type="Pfam" id="PF00881">
    <property type="entry name" value="Nitroreductase"/>
    <property type="match status" value="1"/>
</dbReference>